<reference evidence="4 5" key="1">
    <citation type="submission" date="2020-02" db="EMBL/GenBank/DDBJ databases">
        <title>Geodermatophilus sabuli CPCC 205279 I12A-02694.</title>
        <authorList>
            <person name="Jiang Z."/>
        </authorList>
    </citation>
    <scope>NUCLEOTIDE SEQUENCE [LARGE SCALE GENOMIC DNA]</scope>
    <source>
        <strain evidence="4 5">I12A-02694</strain>
    </source>
</reference>
<keyword evidence="4" id="KW-0808">Transferase</keyword>
<evidence type="ECO:0000256" key="1">
    <source>
        <dbReference type="ARBA" id="ARBA00022527"/>
    </source>
</evidence>
<dbReference type="InterPro" id="IPR025847">
    <property type="entry name" value="MEDS_domain"/>
</dbReference>
<protein>
    <submittedName>
        <fullName evidence="4">Sensor histidine kinase</fullName>
    </submittedName>
</protein>
<dbReference type="CDD" id="cd16936">
    <property type="entry name" value="HATPase_RsbW-like"/>
    <property type="match status" value="1"/>
</dbReference>
<name>A0A7K3W5C1_9ACTN</name>
<dbReference type="InterPro" id="IPR047718">
    <property type="entry name" value="RsbA-like_anti_sig"/>
</dbReference>
<dbReference type="InterPro" id="IPR003594">
    <property type="entry name" value="HATPase_dom"/>
</dbReference>
<dbReference type="AlphaFoldDB" id="A0A7K3W5C1"/>
<evidence type="ECO:0000313" key="5">
    <source>
        <dbReference type="Proteomes" id="UP000470246"/>
    </source>
</evidence>
<dbReference type="InterPro" id="IPR050267">
    <property type="entry name" value="Anti-sigma-factor_SerPK"/>
</dbReference>
<feature type="domain" description="Histidine kinase/HSP90-like ATPase" evidence="2">
    <location>
        <begin position="184"/>
        <end position="298"/>
    </location>
</feature>
<dbReference type="PANTHER" id="PTHR35526:SF3">
    <property type="entry name" value="ANTI-SIGMA-F FACTOR RSBW"/>
    <property type="match status" value="1"/>
</dbReference>
<dbReference type="EMBL" id="JAAGWF010000023">
    <property type="protein sequence ID" value="NEK60069.1"/>
    <property type="molecule type" value="Genomic_DNA"/>
</dbReference>
<gene>
    <name evidence="4" type="ORF">GCU56_19620</name>
</gene>
<dbReference type="NCBIfam" id="NF041045">
    <property type="entry name" value="RsbA_anti_sig"/>
    <property type="match status" value="1"/>
</dbReference>
<keyword evidence="4" id="KW-0418">Kinase</keyword>
<dbReference type="Gene3D" id="3.30.565.10">
    <property type="entry name" value="Histidine kinase-like ATPase, C-terminal domain"/>
    <property type="match status" value="1"/>
</dbReference>
<evidence type="ECO:0000259" key="3">
    <source>
        <dbReference type="Pfam" id="PF14417"/>
    </source>
</evidence>
<dbReference type="Pfam" id="PF14417">
    <property type="entry name" value="MEDS"/>
    <property type="match status" value="1"/>
</dbReference>
<dbReference type="InterPro" id="IPR036890">
    <property type="entry name" value="HATPase_C_sf"/>
</dbReference>
<proteinExistence type="predicted"/>
<dbReference type="GO" id="GO:0004674">
    <property type="term" value="F:protein serine/threonine kinase activity"/>
    <property type="evidence" value="ECO:0007669"/>
    <property type="project" value="UniProtKB-KW"/>
</dbReference>
<dbReference type="PANTHER" id="PTHR35526">
    <property type="entry name" value="ANTI-SIGMA-F FACTOR RSBW-RELATED"/>
    <property type="match status" value="1"/>
</dbReference>
<sequence length="302" mass="32162">MTSDAELLAVALPFLQAGVRAGDLVAMTCPPDVVELVCAELGEAGPGVEADTALSLLGARAPDVLSSARRFVQRAEEAPSGRLRVLSVVDFGDRPAGWREGLRYESASNRLLQDDAVTSVCVYDRRRLVPEVVASAGSTHPELVQGHALVPSPAFRDPLDYIPALPWPRDPVEDTPPALVVGAAASLAGLRHAIGAVLAERVPDRDQREDLHLATSEVAANAFRHGRPPVSARLWTDGSQMVCAITDAGRQFGDPLAGFRPAHGDDLSRGGMGLWLARKLWDSVDLLPGADGLTVRLSTRLR</sequence>
<evidence type="ECO:0000313" key="4">
    <source>
        <dbReference type="EMBL" id="NEK60069.1"/>
    </source>
</evidence>
<dbReference type="Pfam" id="PF13581">
    <property type="entry name" value="HATPase_c_2"/>
    <property type="match status" value="1"/>
</dbReference>
<keyword evidence="1" id="KW-0723">Serine/threonine-protein kinase</keyword>
<evidence type="ECO:0000259" key="2">
    <source>
        <dbReference type="Pfam" id="PF13581"/>
    </source>
</evidence>
<feature type="domain" description="MEDS" evidence="3">
    <location>
        <begin position="2"/>
        <end position="141"/>
    </location>
</feature>
<organism evidence="4 5">
    <name type="scientific">Geodermatophilus sabuli</name>
    <dbReference type="NCBI Taxonomy" id="1564158"/>
    <lineage>
        <taxon>Bacteria</taxon>
        <taxon>Bacillati</taxon>
        <taxon>Actinomycetota</taxon>
        <taxon>Actinomycetes</taxon>
        <taxon>Geodermatophilales</taxon>
        <taxon>Geodermatophilaceae</taxon>
        <taxon>Geodermatophilus</taxon>
    </lineage>
</organism>
<dbReference type="SUPFAM" id="SSF55874">
    <property type="entry name" value="ATPase domain of HSP90 chaperone/DNA topoisomerase II/histidine kinase"/>
    <property type="match status" value="1"/>
</dbReference>
<keyword evidence="5" id="KW-1185">Reference proteome</keyword>
<comment type="caution">
    <text evidence="4">The sequence shown here is derived from an EMBL/GenBank/DDBJ whole genome shotgun (WGS) entry which is preliminary data.</text>
</comment>
<accession>A0A7K3W5C1</accession>
<dbReference type="Proteomes" id="UP000470246">
    <property type="component" value="Unassembled WGS sequence"/>
</dbReference>